<sequence length="179" mass="20421">MTQTDINGDPLIIQENVEWYTPKHLLDAVYATIGTPDLDPCCNTIGSPNVAARNYYCLADNGLAHNWNAENIFLNPPYGEELPEWIDKMIYHFRNRDVTNAILLIPAKTETTYWHKLADYAPAWCAVKGRISFISPTTGNTKQTGRFPSAVVLLTRKQDIFSKFCENFESLGIIYTRWE</sequence>
<proteinExistence type="predicted"/>
<comment type="caution">
    <text evidence="1">The sequence shown here is derived from an EMBL/GenBank/DDBJ whole genome shotgun (WGS) entry which is preliminary data.</text>
</comment>
<organism evidence="1 2">
    <name type="scientific">Methanocorpusculum vombati</name>
    <dbReference type="NCBI Taxonomy" id="3002864"/>
    <lineage>
        <taxon>Archaea</taxon>
        <taxon>Methanobacteriati</taxon>
        <taxon>Methanobacteriota</taxon>
        <taxon>Stenosarchaea group</taxon>
        <taxon>Methanomicrobia</taxon>
        <taxon>Methanomicrobiales</taxon>
        <taxon>Methanocorpusculaceae</taxon>
        <taxon>Methanocorpusculum</taxon>
    </lineage>
</organism>
<protein>
    <submittedName>
        <fullName evidence="1">DNA N-6-adenine-methyltransferase</fullName>
    </submittedName>
</protein>
<dbReference type="InterPro" id="IPR008593">
    <property type="entry name" value="Dam_MeTrfase"/>
</dbReference>
<evidence type="ECO:0000313" key="2">
    <source>
        <dbReference type="Proteomes" id="UP001141336"/>
    </source>
</evidence>
<evidence type="ECO:0000313" key="1">
    <source>
        <dbReference type="EMBL" id="MCZ0862271.1"/>
    </source>
</evidence>
<gene>
    <name evidence="1" type="ORF">O0S09_03250</name>
</gene>
<keyword evidence="2" id="KW-1185">Reference proteome</keyword>
<dbReference type="Pfam" id="PF05869">
    <property type="entry name" value="Dam"/>
    <property type="match status" value="1"/>
</dbReference>
<dbReference type="Proteomes" id="UP001141336">
    <property type="component" value="Unassembled WGS sequence"/>
</dbReference>
<name>A0ABT4IKK4_9EURY</name>
<dbReference type="RefSeq" id="WP_268922500.1">
    <property type="nucleotide sequence ID" value="NZ_JAPTGC010000003.1"/>
</dbReference>
<accession>A0ABT4IKK4</accession>
<reference evidence="1" key="1">
    <citation type="submission" date="2022-12" db="EMBL/GenBank/DDBJ databases">
        <title>Isolation and characterisation of novel Methanocorpusculum spp. from native Australian herbivores indicates the genus is ancestrally host-associated.</title>
        <authorList>
            <person name="Volmer J.G."/>
            <person name="Soo R.M."/>
            <person name="Evans P.N."/>
            <person name="Hoedt E.C."/>
            <person name="Astorga Alsina A.L."/>
            <person name="Woodcroft B.J."/>
            <person name="Tyson G.W."/>
            <person name="Hugenholtz P."/>
            <person name="Morrison M."/>
        </authorList>
    </citation>
    <scope>NUCLEOTIDE SEQUENCE</scope>
    <source>
        <strain evidence="1">CW153</strain>
    </source>
</reference>
<dbReference type="EMBL" id="JAPTGC010000003">
    <property type="protein sequence ID" value="MCZ0862271.1"/>
    <property type="molecule type" value="Genomic_DNA"/>
</dbReference>